<dbReference type="PANTHER" id="PTHR13822">
    <property type="entry name" value="ATP SYNTHASE DELTA/EPSILON CHAIN"/>
    <property type="match status" value="1"/>
</dbReference>
<dbReference type="Gene3D" id="1.20.5.440">
    <property type="entry name" value="ATP synthase delta/epsilon subunit, C-terminal domain"/>
    <property type="match status" value="1"/>
</dbReference>
<dbReference type="Gene3D" id="2.60.15.10">
    <property type="entry name" value="F0F1 ATP synthase delta/epsilon subunit, N-terminal"/>
    <property type="match status" value="1"/>
</dbReference>
<accession>A0ABT9VZN4</accession>
<dbReference type="InterPro" id="IPR036771">
    <property type="entry name" value="ATPsynth_dsu/esu_N"/>
</dbReference>
<dbReference type="PANTHER" id="PTHR13822:SF10">
    <property type="entry name" value="ATP SYNTHASE EPSILON CHAIN, CHLOROPLASTIC"/>
    <property type="match status" value="1"/>
</dbReference>
<keyword evidence="5 8" id="KW-0472">Membrane</keyword>
<organism evidence="11 12">
    <name type="scientific">Caldalkalibacillus horti</name>
    <dbReference type="NCBI Taxonomy" id="77523"/>
    <lineage>
        <taxon>Bacteria</taxon>
        <taxon>Bacillati</taxon>
        <taxon>Bacillota</taxon>
        <taxon>Bacilli</taxon>
        <taxon>Bacillales</taxon>
        <taxon>Bacillaceae</taxon>
        <taxon>Caldalkalibacillus</taxon>
    </lineage>
</organism>
<comment type="function">
    <text evidence="8">Produces ATP from ADP in the presence of a proton gradient across the membrane.</text>
</comment>
<evidence type="ECO:0000259" key="10">
    <source>
        <dbReference type="Pfam" id="PF02823"/>
    </source>
</evidence>
<dbReference type="Pfam" id="PF02823">
    <property type="entry name" value="ATP-synt_DE_N"/>
    <property type="match status" value="1"/>
</dbReference>
<name>A0ABT9VZN4_9BACI</name>
<evidence type="ECO:0000256" key="3">
    <source>
        <dbReference type="ARBA" id="ARBA00022448"/>
    </source>
</evidence>
<evidence type="ECO:0000313" key="11">
    <source>
        <dbReference type="EMBL" id="MDQ0166462.1"/>
    </source>
</evidence>
<evidence type="ECO:0000256" key="4">
    <source>
        <dbReference type="ARBA" id="ARBA00023065"/>
    </source>
</evidence>
<evidence type="ECO:0000256" key="9">
    <source>
        <dbReference type="RuleBase" id="RU003656"/>
    </source>
</evidence>
<dbReference type="Proteomes" id="UP001235840">
    <property type="component" value="Unassembled WGS sequence"/>
</dbReference>
<comment type="caution">
    <text evidence="11">The sequence shown here is derived from an EMBL/GenBank/DDBJ whole genome shotgun (WGS) entry which is preliminary data.</text>
</comment>
<dbReference type="InterPro" id="IPR020546">
    <property type="entry name" value="ATP_synth_F1_dsu/esu_N"/>
</dbReference>
<evidence type="ECO:0000256" key="7">
    <source>
        <dbReference type="ARBA" id="ARBA00023310"/>
    </source>
</evidence>
<reference evidence="11 12" key="1">
    <citation type="submission" date="2023-07" db="EMBL/GenBank/DDBJ databases">
        <title>Genomic Encyclopedia of Type Strains, Phase IV (KMG-IV): sequencing the most valuable type-strain genomes for metagenomic binning, comparative biology and taxonomic classification.</title>
        <authorList>
            <person name="Goeker M."/>
        </authorList>
    </citation>
    <scope>NUCLEOTIDE SEQUENCE [LARGE SCALE GENOMIC DNA]</scope>
    <source>
        <strain evidence="11 12">DSM 12751</strain>
    </source>
</reference>
<dbReference type="NCBIfam" id="NF009977">
    <property type="entry name" value="PRK13442.1"/>
    <property type="match status" value="1"/>
</dbReference>
<dbReference type="RefSeq" id="WP_307394681.1">
    <property type="nucleotide sequence ID" value="NZ_BAAADK010000020.1"/>
</dbReference>
<dbReference type="NCBIfam" id="TIGR01216">
    <property type="entry name" value="ATP_synt_epsi"/>
    <property type="match status" value="1"/>
</dbReference>
<evidence type="ECO:0000256" key="8">
    <source>
        <dbReference type="HAMAP-Rule" id="MF_00530"/>
    </source>
</evidence>
<proteinExistence type="inferred from homology"/>
<dbReference type="EMBL" id="JAUSTY010000008">
    <property type="protein sequence ID" value="MDQ0166462.1"/>
    <property type="molecule type" value="Genomic_DNA"/>
</dbReference>
<evidence type="ECO:0000256" key="1">
    <source>
        <dbReference type="ARBA" id="ARBA00004184"/>
    </source>
</evidence>
<comment type="subunit">
    <text evidence="8 9">F-type ATPases have 2 components, CF(1) - the catalytic core - and CF(0) - the membrane proton channel. CF(1) has five subunits: alpha(3), beta(3), gamma(1), delta(1), epsilon(1). CF(0) has three main subunits: a, b and c.</text>
</comment>
<gene>
    <name evidence="8" type="primary">atpC</name>
    <name evidence="11" type="ORF">J2S11_002366</name>
</gene>
<keyword evidence="8" id="KW-1003">Cell membrane</keyword>
<sequence>MNTIQVEVVTPERKVYTGDVTMVIAKGVDGELGVQAGHVPIVTPLKVGVLRVKTTNGEQSIAVSGGFLEVRPDKVTVLAEAAELPEDIDVARAQASKELAEKLLAALESSRESDTAKVKAEIEVQKAAIKRAEMRLTVAKGKK</sequence>
<keyword evidence="4 8" id="KW-0406">Ion transport</keyword>
<dbReference type="HAMAP" id="MF_00530">
    <property type="entry name" value="ATP_synth_epsil_bac"/>
    <property type="match status" value="1"/>
</dbReference>
<keyword evidence="3 8" id="KW-0813">Transport</keyword>
<evidence type="ECO:0000256" key="5">
    <source>
        <dbReference type="ARBA" id="ARBA00023136"/>
    </source>
</evidence>
<keyword evidence="12" id="KW-1185">Reference proteome</keyword>
<evidence type="ECO:0000313" key="12">
    <source>
        <dbReference type="Proteomes" id="UP001235840"/>
    </source>
</evidence>
<keyword evidence="8" id="KW-0375">Hydrogen ion transport</keyword>
<protein>
    <recommendedName>
        <fullName evidence="8">ATP synthase epsilon chain</fullName>
    </recommendedName>
    <alternativeName>
        <fullName evidence="8">ATP synthase F1 sector epsilon subunit</fullName>
    </alternativeName>
    <alternativeName>
        <fullName evidence="8">F-ATPase epsilon subunit</fullName>
    </alternativeName>
</protein>
<dbReference type="InterPro" id="IPR001469">
    <property type="entry name" value="ATP_synth_F1_dsu/esu"/>
</dbReference>
<keyword evidence="7 8" id="KW-0066">ATP synthesis</keyword>
<evidence type="ECO:0000256" key="6">
    <source>
        <dbReference type="ARBA" id="ARBA00023196"/>
    </source>
</evidence>
<feature type="domain" description="ATP synthase F1 complex delta/epsilon subunit N-terminal" evidence="10">
    <location>
        <begin position="4"/>
        <end position="82"/>
    </location>
</feature>
<keyword evidence="6 8" id="KW-0139">CF(1)</keyword>
<dbReference type="SUPFAM" id="SSF51344">
    <property type="entry name" value="Epsilon subunit of F1F0-ATP synthase N-terminal domain"/>
    <property type="match status" value="1"/>
</dbReference>
<comment type="subcellular location">
    <subcellularLocation>
        <location evidence="8">Cell membrane</location>
        <topology evidence="8">Peripheral membrane protein</topology>
    </subcellularLocation>
    <subcellularLocation>
        <location evidence="1">Endomembrane system</location>
        <topology evidence="1">Peripheral membrane protein</topology>
    </subcellularLocation>
</comment>
<comment type="similarity">
    <text evidence="2 8 9">Belongs to the ATPase epsilon chain family.</text>
</comment>
<evidence type="ECO:0000256" key="2">
    <source>
        <dbReference type="ARBA" id="ARBA00005712"/>
    </source>
</evidence>
<dbReference type="CDD" id="cd12152">
    <property type="entry name" value="F1-ATPase_delta"/>
    <property type="match status" value="1"/>
</dbReference>